<sequence length="156" mass="17601">MPEGEPTNGYCSSSSGEEDGDAAWRAAIDSIAQTTTYVSSTTKHTHPNHDDDDDYDGHKPKTRQLKHYQLKAQNLLNEILENSIEIVRKPVPVVDEDPESNECGIRLFKHAQPGIVFDHMNLNHQGNGLEYFLEGILMRNQRSSLESRLDLLLLMV</sequence>
<reference evidence="2 3" key="1">
    <citation type="journal article" date="2010" name="Nature">
        <title>Genome sequence of the palaeopolyploid soybean.</title>
        <authorList>
            <person name="Schmutz J."/>
            <person name="Cannon S.B."/>
            <person name="Schlueter J."/>
            <person name="Ma J."/>
            <person name="Mitros T."/>
            <person name="Nelson W."/>
            <person name="Hyten D.L."/>
            <person name="Song Q."/>
            <person name="Thelen J.J."/>
            <person name="Cheng J."/>
            <person name="Xu D."/>
            <person name="Hellsten U."/>
            <person name="May G.D."/>
            <person name="Yu Y."/>
            <person name="Sakurai T."/>
            <person name="Umezawa T."/>
            <person name="Bhattacharyya M.K."/>
            <person name="Sandhu D."/>
            <person name="Valliyodan B."/>
            <person name="Lindquist E."/>
            <person name="Peto M."/>
            <person name="Grant D."/>
            <person name="Shu S."/>
            <person name="Goodstein D."/>
            <person name="Barry K."/>
            <person name="Futrell-Griggs M."/>
            <person name="Abernathy B."/>
            <person name="Du J."/>
            <person name="Tian Z."/>
            <person name="Zhu L."/>
            <person name="Gill N."/>
            <person name="Joshi T."/>
            <person name="Libault M."/>
            <person name="Sethuraman A."/>
            <person name="Zhang X.-C."/>
            <person name="Shinozaki K."/>
            <person name="Nguyen H.T."/>
            <person name="Wing R.A."/>
            <person name="Cregan P."/>
            <person name="Specht J."/>
            <person name="Grimwood J."/>
            <person name="Rokhsar D."/>
            <person name="Stacey G."/>
            <person name="Shoemaker R.C."/>
            <person name="Jackson S.A."/>
        </authorList>
    </citation>
    <scope>NUCLEOTIDE SEQUENCE</scope>
    <source>
        <strain evidence="3">cv. Williams 82</strain>
        <tissue evidence="2">Callus</tissue>
    </source>
</reference>
<organism evidence="2">
    <name type="scientific">Glycine max</name>
    <name type="common">Soybean</name>
    <name type="synonym">Glycine hispida</name>
    <dbReference type="NCBI Taxonomy" id="3847"/>
    <lineage>
        <taxon>Eukaryota</taxon>
        <taxon>Viridiplantae</taxon>
        <taxon>Streptophyta</taxon>
        <taxon>Embryophyta</taxon>
        <taxon>Tracheophyta</taxon>
        <taxon>Spermatophyta</taxon>
        <taxon>Magnoliopsida</taxon>
        <taxon>eudicotyledons</taxon>
        <taxon>Gunneridae</taxon>
        <taxon>Pentapetalae</taxon>
        <taxon>rosids</taxon>
        <taxon>fabids</taxon>
        <taxon>Fabales</taxon>
        <taxon>Fabaceae</taxon>
        <taxon>Papilionoideae</taxon>
        <taxon>50 kb inversion clade</taxon>
        <taxon>NPAAA clade</taxon>
        <taxon>indigoferoid/millettioid clade</taxon>
        <taxon>Phaseoleae</taxon>
        <taxon>Glycine</taxon>
        <taxon>Glycine subgen. Soja</taxon>
    </lineage>
</organism>
<reference evidence="2" key="3">
    <citation type="submission" date="2018-07" db="EMBL/GenBank/DDBJ databases">
        <title>WGS assembly of Glycine max.</title>
        <authorList>
            <person name="Schmutz J."/>
            <person name="Cannon S."/>
            <person name="Schlueter J."/>
            <person name="Ma J."/>
            <person name="Mitros T."/>
            <person name="Nelson W."/>
            <person name="Hyten D."/>
            <person name="Song Q."/>
            <person name="Thelen J."/>
            <person name="Cheng J."/>
            <person name="Xu D."/>
            <person name="Hellsten U."/>
            <person name="May G."/>
            <person name="Yu Y."/>
            <person name="Sakurai T."/>
            <person name="Umezawa T."/>
            <person name="Bhattacharyya M."/>
            <person name="Sandhu D."/>
            <person name="Valliyodan B."/>
            <person name="Lindquist E."/>
            <person name="Peto M."/>
            <person name="Grant D."/>
            <person name="Shu S."/>
            <person name="Goodstein D."/>
            <person name="Barry K."/>
            <person name="Futrell-Griggs M."/>
            <person name="Abernathy B."/>
            <person name="Du J."/>
            <person name="Tian Z."/>
            <person name="Zhu L."/>
            <person name="Gill N."/>
            <person name="Joshi T."/>
            <person name="Libault M."/>
            <person name="Sethuraman A."/>
            <person name="Zhang X."/>
            <person name="Shinozaki K."/>
            <person name="Nguyen H."/>
            <person name="Wing R."/>
            <person name="Cregan P."/>
            <person name="Specht J."/>
            <person name="Grimwood J."/>
            <person name="Rokhsar D."/>
            <person name="Stacey G."/>
            <person name="Shoemaker R."/>
            <person name="Jackson S."/>
        </authorList>
    </citation>
    <scope>NUCLEOTIDE SEQUENCE</scope>
    <source>
        <tissue evidence="2">Callus</tissue>
    </source>
</reference>
<dbReference type="AlphaFoldDB" id="I1K2E0"/>
<protein>
    <submittedName>
        <fullName evidence="2 3">Uncharacterized protein</fullName>
    </submittedName>
</protein>
<dbReference type="PANTHER" id="PTHR36765">
    <property type="entry name" value="EXPRESSED PROTEIN"/>
    <property type="match status" value="1"/>
</dbReference>
<name>I1K2E0_SOYBN</name>
<evidence type="ECO:0000313" key="4">
    <source>
        <dbReference type="Proteomes" id="UP000008827"/>
    </source>
</evidence>
<evidence type="ECO:0000313" key="2">
    <source>
        <dbReference type="EMBL" id="KRH58107.1"/>
    </source>
</evidence>
<keyword evidence="4" id="KW-1185">Reference proteome</keyword>
<accession>I1K2E0</accession>
<dbReference type="EMBL" id="CM000838">
    <property type="protein sequence ID" value="KRH58107.1"/>
    <property type="molecule type" value="Genomic_DNA"/>
</dbReference>
<evidence type="ECO:0000313" key="3">
    <source>
        <dbReference type="EnsemblPlants" id="KRH58107"/>
    </source>
</evidence>
<gene>
    <name evidence="3" type="primary">LOC100777991</name>
    <name evidence="2" type="ORF">GLYMA_05G105500</name>
</gene>
<dbReference type="PANTHER" id="PTHR36765:SF1">
    <property type="entry name" value="EXPRESSED PROTEIN"/>
    <property type="match status" value="1"/>
</dbReference>
<dbReference type="ExpressionAtlas" id="I1K2E0">
    <property type="expression patterns" value="baseline and differential"/>
</dbReference>
<feature type="region of interest" description="Disordered" evidence="1">
    <location>
        <begin position="1"/>
        <end position="22"/>
    </location>
</feature>
<evidence type="ECO:0000256" key="1">
    <source>
        <dbReference type="SAM" id="MobiDB-lite"/>
    </source>
</evidence>
<reference evidence="3" key="2">
    <citation type="submission" date="2018-02" db="UniProtKB">
        <authorList>
            <consortium name="EnsemblPlants"/>
        </authorList>
    </citation>
    <scope>IDENTIFICATION</scope>
    <source>
        <strain evidence="3">Williams 82</strain>
    </source>
</reference>
<dbReference type="Gramene" id="KRH58107">
    <property type="protein sequence ID" value="KRH58107"/>
    <property type="gene ID" value="GLYMA_05G105500"/>
</dbReference>
<feature type="region of interest" description="Disordered" evidence="1">
    <location>
        <begin position="35"/>
        <end position="62"/>
    </location>
</feature>
<proteinExistence type="predicted"/>
<dbReference type="EnsemblPlants" id="KRH58107">
    <property type="protein sequence ID" value="KRH58107"/>
    <property type="gene ID" value="GLYMA_05G105500"/>
</dbReference>
<dbReference type="Proteomes" id="UP000008827">
    <property type="component" value="Chromosome 5"/>
</dbReference>